<feature type="non-terminal residue" evidence="1">
    <location>
        <position position="73"/>
    </location>
</feature>
<dbReference type="EMBL" id="NAAC01000052">
    <property type="protein sequence ID" value="RDJ01010.1"/>
    <property type="molecule type" value="Genomic_DNA"/>
</dbReference>
<gene>
    <name evidence="1" type="ORF">B5K06_34295</name>
</gene>
<organism evidence="1 2">
    <name type="scientific">Rhizobium grahamii</name>
    <dbReference type="NCBI Taxonomy" id="1120045"/>
    <lineage>
        <taxon>Bacteria</taxon>
        <taxon>Pseudomonadati</taxon>
        <taxon>Pseudomonadota</taxon>
        <taxon>Alphaproteobacteria</taxon>
        <taxon>Hyphomicrobiales</taxon>
        <taxon>Rhizobiaceae</taxon>
        <taxon>Rhizobium/Agrobacterium group</taxon>
        <taxon>Rhizobium</taxon>
    </lineage>
</organism>
<evidence type="ECO:0000313" key="2">
    <source>
        <dbReference type="Proteomes" id="UP000254939"/>
    </source>
</evidence>
<sequence length="73" mass="8377">MCQRMKQFLAPAFKRVEQRASASTFIDGVLSRAERKTGWMLAEEAGLDRPYRLQSLLGRSSWSADALCDRVRR</sequence>
<evidence type="ECO:0008006" key="3">
    <source>
        <dbReference type="Google" id="ProtNLM"/>
    </source>
</evidence>
<accession>A0A370KDX8</accession>
<comment type="caution">
    <text evidence="1">The sequence shown here is derived from an EMBL/GenBank/DDBJ whole genome shotgun (WGS) entry which is preliminary data.</text>
</comment>
<name>A0A370KDX8_9HYPH</name>
<dbReference type="AlphaFoldDB" id="A0A370KDX8"/>
<evidence type="ECO:0000313" key="1">
    <source>
        <dbReference type="EMBL" id="RDJ01010.1"/>
    </source>
</evidence>
<protein>
    <recommendedName>
        <fullName evidence="3">Transposase IS701-like DDE domain-containing protein</fullName>
    </recommendedName>
</protein>
<dbReference type="Proteomes" id="UP000254939">
    <property type="component" value="Unassembled WGS sequence"/>
</dbReference>
<reference evidence="1 2" key="1">
    <citation type="submission" date="2017-03" db="EMBL/GenBank/DDBJ databases">
        <title>Genome analysis of Rhizobial strains effectives or ineffectives for nitrogen fixation isolated from bean seeds.</title>
        <authorList>
            <person name="Peralta H."/>
            <person name="Aguilar-Vera A."/>
            <person name="Mora Y."/>
            <person name="Vargas-Lagunas C."/>
            <person name="Girard L."/>
            <person name="Mora J."/>
        </authorList>
    </citation>
    <scope>NUCLEOTIDE SEQUENCE [LARGE SCALE GENOMIC DNA]</scope>
    <source>
        <strain evidence="1 2">CCGM3</strain>
    </source>
</reference>
<proteinExistence type="predicted"/>